<proteinExistence type="predicted"/>
<sequence length="645" mass="70014">MVDGLNSLSMLLPGVAVTYQGEEIGMKDGYVSWEDTVDVAACNQGNPDNYMDYSRDPARTPYHWDSSISAGFSTNATTWLPVAEDYMEINLQKQKEDDRSHYKTSSPEANRITSRYGSDMIDAINLLSLILPGAAIIQQGDELGAADAILEWASKEACWPNPGNPSAAPFPWDDSTNAGFTAGEPWLPLAPNYRYANAKTQFSNEGSHVGVVKIAAAMRKSPAIGPHAEIKRLGDALAVLRWGGAGSLLVVSNLGKGQTEVQLSRMPGLPTTMTVAIGSAGSSFSSGSHVNLEKTVKLGPGETILLAGAPRHCGGPGPVDKIASKLSEGWQKLNNTPAAGVMSARAPALIEIIEPDPQNCTSRALPPEGNVKHRNYRMLNENLRAYTPTGDIHTSPEKGKVVSKFDVSTVISPPRARILELLRPDDPGRDTLEAIVRPAPRRGLTRPLDEDTRRFLQRALLSPSPYGSSAAPTPEPYPETPEQTSPEPLVEEPRKNQKTNGERSLADELREAEEEELTGETREDIYLEFIKRGGGVKEAVERERLGKLALSVEEDSGSECEDSLSVAARRLDALLAESRGLHKELQDIQQDMQCAAAARALDAECRSLRFLDDVLALLRGDVAAARARAWPFALPTRLPDRNYII</sequence>
<gene>
    <name evidence="1" type="ORF">MSG28_001922</name>
</gene>
<evidence type="ECO:0000313" key="2">
    <source>
        <dbReference type="Proteomes" id="UP001064048"/>
    </source>
</evidence>
<dbReference type="Proteomes" id="UP001064048">
    <property type="component" value="Chromosome 3"/>
</dbReference>
<comment type="caution">
    <text evidence="1">The sequence shown here is derived from an EMBL/GenBank/DDBJ whole genome shotgun (WGS) entry which is preliminary data.</text>
</comment>
<accession>A0ACC0JT24</accession>
<protein>
    <submittedName>
        <fullName evidence="1">Uncharacterized protein</fullName>
    </submittedName>
</protein>
<evidence type="ECO:0000313" key="1">
    <source>
        <dbReference type="EMBL" id="KAI8427346.1"/>
    </source>
</evidence>
<organism evidence="1 2">
    <name type="scientific">Choristoneura fumiferana</name>
    <name type="common">Spruce budworm moth</name>
    <name type="synonym">Archips fumiferana</name>
    <dbReference type="NCBI Taxonomy" id="7141"/>
    <lineage>
        <taxon>Eukaryota</taxon>
        <taxon>Metazoa</taxon>
        <taxon>Ecdysozoa</taxon>
        <taxon>Arthropoda</taxon>
        <taxon>Hexapoda</taxon>
        <taxon>Insecta</taxon>
        <taxon>Pterygota</taxon>
        <taxon>Neoptera</taxon>
        <taxon>Endopterygota</taxon>
        <taxon>Lepidoptera</taxon>
        <taxon>Glossata</taxon>
        <taxon>Ditrysia</taxon>
        <taxon>Tortricoidea</taxon>
        <taxon>Tortricidae</taxon>
        <taxon>Tortricinae</taxon>
        <taxon>Choristoneura</taxon>
    </lineage>
</organism>
<name>A0ACC0JT24_CHOFU</name>
<reference evidence="1 2" key="1">
    <citation type="journal article" date="2022" name="Genome Biol. Evol.">
        <title>The Spruce Budworm Genome: Reconstructing the Evolutionary History of Antifreeze Proteins.</title>
        <authorList>
            <person name="Beliveau C."/>
            <person name="Gagne P."/>
            <person name="Picq S."/>
            <person name="Vernygora O."/>
            <person name="Keeling C.I."/>
            <person name="Pinkney K."/>
            <person name="Doucet D."/>
            <person name="Wen F."/>
            <person name="Johnston J.S."/>
            <person name="Maaroufi H."/>
            <person name="Boyle B."/>
            <person name="Laroche J."/>
            <person name="Dewar K."/>
            <person name="Juretic N."/>
            <person name="Blackburn G."/>
            <person name="Nisole A."/>
            <person name="Brunet B."/>
            <person name="Brandao M."/>
            <person name="Lumley L."/>
            <person name="Duan J."/>
            <person name="Quan G."/>
            <person name="Lucarotti C.J."/>
            <person name="Roe A.D."/>
            <person name="Sperling F.A.H."/>
            <person name="Levesque R.C."/>
            <person name="Cusson M."/>
        </authorList>
    </citation>
    <scope>NUCLEOTIDE SEQUENCE [LARGE SCALE GENOMIC DNA]</scope>
    <source>
        <strain evidence="1">Glfc:IPQL:Cfum</strain>
    </source>
</reference>
<keyword evidence="2" id="KW-1185">Reference proteome</keyword>
<dbReference type="EMBL" id="CM046103">
    <property type="protein sequence ID" value="KAI8427346.1"/>
    <property type="molecule type" value="Genomic_DNA"/>
</dbReference>